<gene>
    <name evidence="2" type="ORF">EYO15_03645</name>
</gene>
<name>A0A7J4D1R8_9ARCH</name>
<comment type="caution">
    <text evidence="2">The sequence shown here is derived from an EMBL/GenBank/DDBJ whole genome shotgun (WGS) entry which is preliminary data.</text>
</comment>
<dbReference type="EMBL" id="DTTC01000237">
    <property type="protein sequence ID" value="HIA98257.1"/>
    <property type="molecule type" value="Genomic_DNA"/>
</dbReference>
<keyword evidence="1" id="KW-0472">Membrane</keyword>
<dbReference type="PANTHER" id="PTHR37835:SF1">
    <property type="entry name" value="ALPHA-CLOSTRIPAIN"/>
    <property type="match status" value="1"/>
</dbReference>
<evidence type="ECO:0000313" key="3">
    <source>
        <dbReference type="Proteomes" id="UP000589132"/>
    </source>
</evidence>
<proteinExistence type="predicted"/>
<evidence type="ECO:0000256" key="1">
    <source>
        <dbReference type="SAM" id="Phobius"/>
    </source>
</evidence>
<feature type="transmembrane region" description="Helical" evidence="1">
    <location>
        <begin position="833"/>
        <end position="852"/>
    </location>
</feature>
<dbReference type="Proteomes" id="UP000589132">
    <property type="component" value="Unassembled WGS sequence"/>
</dbReference>
<dbReference type="Gene3D" id="3.40.50.11970">
    <property type="match status" value="1"/>
</dbReference>
<evidence type="ECO:0000313" key="2">
    <source>
        <dbReference type="EMBL" id="HIA98257.1"/>
    </source>
</evidence>
<sequence>MYRVWPYAIALLVIISAFPTTLTVGNAESEDSLPEWGFYVYMAGDNTLYEEVTDDLNEMKMVGSNNDLEIVTLTDQLLGNDSHAYHVIKHGVEETPLSEINATWENEIDMGDGETLKDFMVWATTEYPAQRKILVIWDHGSGWKKVAEDQGSHLTVPEIRKSIEDYREITGDPPLTMIGFDACLMGMFEIAYELKDQAEMIHGSEAYEPLEGWTYNHLLYKLEQQTTNSELAHHIVNDYIESYRNGSVYTSYSVTAAVVDTSKLEDVWDKLEDFSGQINSVLPVYRDQVSYSRDQTQRYDQNPDYRDLYDLAINVENRIPVSDTIKYSRELQNSINDAVIAEDHWQKPGKLPVERAHGLTIYFPTEGAETGYDDLLINDSKWSEFINNFATEMEPEARFLEVNSMSVDTGTGYNDSVLVSGSYEGNASEVRIRLLNSEGNVTNIYNGNISLGDIPGIYLQPTKSGNYSLEIGIYGDDGFLEDHYINENLFVDLHLPDLAVSTPEIMIEGDDGGLYQVQNIQTDDSLLIQGSVYNLGTVKANNVTVLVNDNTFALGFWTFNFPEIGPNQGKVWNISKGGILHAGEYMIEVTVTSDDEFEIDENNNQTSLSFFILDKQAHEYNVDTKNKNLLEINTNQEGEYEFPWLEIYVTVTNDKVQSWDFVTITAEIPDNWEFEAEPFLQLSAETEVLVKVRPPLHTEMGEYKIELNLTDRNGFAAGNGEITVNVPQYHGVSIFAEQIGSEVKIGIINTGNGKDQFKLTKDLEEGLTLYLTETYFEMNAFSSITITALGMETNTSKEYDARFTVQSIDNENITAEVILEVTNIEDVNRGSNWIVSIFLATIGMIGIVYFIYQRRIQ</sequence>
<accession>A0A7J4D1R8</accession>
<keyword evidence="1" id="KW-0812">Transmembrane</keyword>
<dbReference type="InterPro" id="IPR013783">
    <property type="entry name" value="Ig-like_fold"/>
</dbReference>
<protein>
    <submittedName>
        <fullName evidence="2">Uncharacterized protein</fullName>
    </submittedName>
</protein>
<dbReference type="Gene3D" id="2.60.40.10">
    <property type="entry name" value="Immunoglobulins"/>
    <property type="match status" value="1"/>
</dbReference>
<keyword evidence="1" id="KW-1133">Transmembrane helix</keyword>
<organism evidence="2 3">
    <name type="scientific">Marine Group III euryarchaeote</name>
    <dbReference type="NCBI Taxonomy" id="2173149"/>
    <lineage>
        <taxon>Archaea</taxon>
        <taxon>Methanobacteriati</taxon>
        <taxon>Thermoplasmatota</taxon>
        <taxon>Thermoplasmata</taxon>
        <taxon>Candidatus Thermoprofundales</taxon>
    </lineage>
</organism>
<dbReference type="PANTHER" id="PTHR37835">
    <property type="entry name" value="ALPHA-CLOSTRIPAIN"/>
    <property type="match status" value="1"/>
</dbReference>
<reference evidence="3" key="1">
    <citation type="journal article" date="2019" name="bioRxiv">
        <title>Genome diversification in globally distributed novel marine Proteobacteria is linked to environmental adaptation.</title>
        <authorList>
            <person name="Zhou Z."/>
            <person name="Tran P.Q."/>
            <person name="Kieft K."/>
            <person name="Anantharaman K."/>
        </authorList>
    </citation>
    <scope>NUCLEOTIDE SEQUENCE [LARGE SCALE GENOMIC DNA]</scope>
</reference>
<dbReference type="InterPro" id="IPR005077">
    <property type="entry name" value="Peptidase_C11"/>
</dbReference>
<dbReference type="AlphaFoldDB" id="A0A7J4D1R8"/>
<dbReference type="Pfam" id="PF03415">
    <property type="entry name" value="Peptidase_C11"/>
    <property type="match status" value="1"/>
</dbReference>